<feature type="chain" id="PRO_5012207730" evidence="1">
    <location>
        <begin position="20"/>
        <end position="186"/>
    </location>
</feature>
<name>A0A1P8KJB6_9BACT</name>
<evidence type="ECO:0000256" key="1">
    <source>
        <dbReference type="SAM" id="SignalP"/>
    </source>
</evidence>
<accession>A0A1P8KJB6</accession>
<reference evidence="2 3" key="1">
    <citation type="submission" date="2017-01" db="EMBL/GenBank/DDBJ databases">
        <title>Genome sequencing of Arcobacter sp. LPB0137.</title>
        <authorList>
            <person name="Lee G.-W."/>
            <person name="Yi H."/>
        </authorList>
    </citation>
    <scope>NUCLEOTIDE SEQUENCE [LARGE SCALE GENOMIC DNA]</scope>
    <source>
        <strain evidence="2 3">LPB0137</strain>
    </source>
</reference>
<dbReference type="AlphaFoldDB" id="A0A1P8KJB6"/>
<evidence type="ECO:0000313" key="3">
    <source>
        <dbReference type="Proteomes" id="UP000186074"/>
    </source>
</evidence>
<dbReference type="STRING" id="1850254.LPB137_01725"/>
<evidence type="ECO:0000313" key="2">
    <source>
        <dbReference type="EMBL" id="APW64648.1"/>
    </source>
</evidence>
<protein>
    <submittedName>
        <fullName evidence="2">Uncharacterized protein</fullName>
    </submittedName>
</protein>
<proteinExistence type="predicted"/>
<keyword evidence="3" id="KW-1185">Reference proteome</keyword>
<organism evidence="2 3">
    <name type="scientific">Poseidonibacter parvus</name>
    <dbReference type="NCBI Taxonomy" id="1850254"/>
    <lineage>
        <taxon>Bacteria</taxon>
        <taxon>Pseudomonadati</taxon>
        <taxon>Campylobacterota</taxon>
        <taxon>Epsilonproteobacteria</taxon>
        <taxon>Campylobacterales</taxon>
        <taxon>Arcobacteraceae</taxon>
        <taxon>Poseidonibacter</taxon>
    </lineage>
</organism>
<dbReference type="Proteomes" id="UP000186074">
    <property type="component" value="Chromosome"/>
</dbReference>
<sequence>MMKYIYLIGVVFFFNACSATNYNSITNYIDLKKERKQFTNSMCSFNSFIINSQTPKYGKIFIEHVELNTNCEWNGFSRSYFDNLFKEKTHVKSMVAVERVDFENFEFSTYLINDKYILNLISEFSGSKSVFTLDYKGLLFNEMIKKFDKNYVSVYLEKPRFSSNYNSSLVNQNIVKDYFNKEIEEL</sequence>
<dbReference type="EMBL" id="CP019070">
    <property type="protein sequence ID" value="APW64648.1"/>
    <property type="molecule type" value="Genomic_DNA"/>
</dbReference>
<dbReference type="KEGG" id="alp:LPB137_01725"/>
<gene>
    <name evidence="2" type="ORF">LPB137_01725</name>
</gene>
<keyword evidence="1" id="KW-0732">Signal</keyword>
<feature type="signal peptide" evidence="1">
    <location>
        <begin position="1"/>
        <end position="19"/>
    </location>
</feature>